<dbReference type="AlphaFoldDB" id="A0A1W6L5N6"/>
<proteinExistence type="predicted"/>
<name>A0A1W6L5N6_9BURK</name>
<dbReference type="Proteomes" id="UP000193427">
    <property type="component" value="Chromosome"/>
</dbReference>
<dbReference type="KEGG" id="rgu:A4W93_06740"/>
<protein>
    <submittedName>
        <fullName evidence="1">Uncharacterized protein</fullName>
    </submittedName>
</protein>
<sequence length="89" mass="10396">MEALLWFYSAAPCAVIGVAPLLWLLWLLGNPEGRFQRWGQRLKARVEIDLQLARERRQAEQACDAEEELVRRIADTEMNRLAHLSHRNK</sequence>
<evidence type="ECO:0000313" key="1">
    <source>
        <dbReference type="EMBL" id="ARN19639.1"/>
    </source>
</evidence>
<evidence type="ECO:0000313" key="2">
    <source>
        <dbReference type="Proteomes" id="UP000193427"/>
    </source>
</evidence>
<accession>A0A1W6L5N6</accession>
<keyword evidence="2" id="KW-1185">Reference proteome</keyword>
<reference evidence="1 2" key="1">
    <citation type="submission" date="2016-04" db="EMBL/GenBank/DDBJ databases">
        <title>Complete genome sequence of natural rubber-degrading, novel Gram-negative bacterium, Rhizobacter gummiphilus strain NS21.</title>
        <authorList>
            <person name="Tabata M."/>
            <person name="Kasai D."/>
            <person name="Fukuda M."/>
        </authorList>
    </citation>
    <scope>NUCLEOTIDE SEQUENCE [LARGE SCALE GENOMIC DNA]</scope>
    <source>
        <strain evidence="1 2">NS21</strain>
    </source>
</reference>
<dbReference type="RefSeq" id="WP_085749902.1">
    <property type="nucleotide sequence ID" value="NZ_BSPR01000003.1"/>
</dbReference>
<gene>
    <name evidence="1" type="ORF">A4W93_06740</name>
</gene>
<dbReference type="EMBL" id="CP015118">
    <property type="protein sequence ID" value="ARN19639.1"/>
    <property type="molecule type" value="Genomic_DNA"/>
</dbReference>
<organism evidence="1 2">
    <name type="scientific">Piscinibacter gummiphilus</name>
    <dbReference type="NCBI Taxonomy" id="946333"/>
    <lineage>
        <taxon>Bacteria</taxon>
        <taxon>Pseudomonadati</taxon>
        <taxon>Pseudomonadota</taxon>
        <taxon>Betaproteobacteria</taxon>
        <taxon>Burkholderiales</taxon>
        <taxon>Sphaerotilaceae</taxon>
        <taxon>Piscinibacter</taxon>
    </lineage>
</organism>